<feature type="transmembrane region" description="Helical" evidence="11">
    <location>
        <begin position="206"/>
        <end position="233"/>
    </location>
</feature>
<keyword evidence="3 11" id="KW-0050">Antiport</keyword>
<feature type="transmembrane region" description="Helical" evidence="11">
    <location>
        <begin position="325"/>
        <end position="346"/>
    </location>
</feature>
<keyword evidence="6 11" id="KW-1133">Transmembrane helix</keyword>
<dbReference type="PANTHER" id="PTHR30341:SF0">
    <property type="entry name" value="NA(+)_H(+) ANTIPORTER NHAA"/>
    <property type="match status" value="1"/>
</dbReference>
<feature type="transmembrane region" description="Helical" evidence="11">
    <location>
        <begin position="290"/>
        <end position="313"/>
    </location>
</feature>
<comment type="caution">
    <text evidence="11">Lacks conserved residue(s) required for the propagation of feature annotation.</text>
</comment>
<proteinExistence type="inferred from homology"/>
<dbReference type="AlphaFoldDB" id="A0A2W4JAQ8"/>
<dbReference type="EMBL" id="QGUI01000505">
    <property type="protein sequence ID" value="PZM95158.1"/>
    <property type="molecule type" value="Genomic_DNA"/>
</dbReference>
<name>A0A2W4JAQ8_9PSEU</name>
<evidence type="ECO:0000256" key="8">
    <source>
        <dbReference type="ARBA" id="ARBA00023065"/>
    </source>
</evidence>
<evidence type="ECO:0000256" key="9">
    <source>
        <dbReference type="ARBA" id="ARBA00023136"/>
    </source>
</evidence>
<evidence type="ECO:0000256" key="6">
    <source>
        <dbReference type="ARBA" id="ARBA00022989"/>
    </source>
</evidence>
<evidence type="ECO:0000313" key="12">
    <source>
        <dbReference type="EMBL" id="PZM95158.1"/>
    </source>
</evidence>
<dbReference type="Gene3D" id="1.20.1530.10">
    <property type="entry name" value="Na+/H+ antiporter like domain"/>
    <property type="match status" value="1"/>
</dbReference>
<keyword evidence="8 11" id="KW-0406">Ion transport</keyword>
<reference evidence="12" key="1">
    <citation type="submission" date="2018-05" db="EMBL/GenBank/DDBJ databases">
        <authorList>
            <person name="Lanie J.A."/>
            <person name="Ng W.-L."/>
            <person name="Kazmierczak K.M."/>
            <person name="Andrzejewski T.M."/>
            <person name="Davidsen T.M."/>
            <person name="Wayne K.J."/>
            <person name="Tettelin H."/>
            <person name="Glass J.I."/>
            <person name="Rusch D."/>
            <person name="Podicherti R."/>
            <person name="Tsui H.-C.T."/>
            <person name="Winkler M.E."/>
        </authorList>
    </citation>
    <scope>NUCLEOTIDE SEQUENCE</scope>
    <source>
        <strain evidence="12">ZC4RG45</strain>
    </source>
</reference>
<keyword evidence="10 11" id="KW-0739">Sodium transport</keyword>
<evidence type="ECO:0000256" key="2">
    <source>
        <dbReference type="ARBA" id="ARBA00022448"/>
    </source>
</evidence>
<feature type="transmembrane region" description="Helical" evidence="11">
    <location>
        <begin position="12"/>
        <end position="30"/>
    </location>
</feature>
<organism evidence="12">
    <name type="scientific">Thermocrispum agreste</name>
    <dbReference type="NCBI Taxonomy" id="37925"/>
    <lineage>
        <taxon>Bacteria</taxon>
        <taxon>Bacillati</taxon>
        <taxon>Actinomycetota</taxon>
        <taxon>Actinomycetes</taxon>
        <taxon>Pseudonocardiales</taxon>
        <taxon>Pseudonocardiaceae</taxon>
        <taxon>Thermocrispum</taxon>
    </lineage>
</organism>
<dbReference type="InterPro" id="IPR004670">
    <property type="entry name" value="NhaA"/>
</dbReference>
<comment type="function">
    <text evidence="11">Na(+)/H(+) antiporter that extrudes sodium in exchange for external protons.</text>
</comment>
<sequence>MAEFARFLRTETAGGVVLLVAAAIALIWANSGLGDTYTAVRDYTVGPHALHLHLSIGDWAKDGVLTLFFFVVGLELKRELVLGELSSIKDATLPIIAAIGGMVAPAAITLLLSWGEEGFTTAWAVPMATDIAFALGVLAVTAQHLPSGARIFLLSLAVVDDLGGIIVIAVVFTSGIDLAAAAVAAAGLALYWWLQHRRVRSSLLYVPLAVVIWVAVHFTGVHATMAGVAMGLLTRVRPDPGEDEAPALRLEHRLQPYSAMVAVPLFALFAAGVPVDGEALSTMATTPVPLAIAVGLVAGKLIGILGASGLAVATGLARLPARTGWLDIAALAVLGGVGFTVSLLIADLGLPDSLHEPAKAAVLIGSLVASLLAALMLGIRSRAHRRSRAVGEA</sequence>
<dbReference type="GO" id="GO:0006885">
    <property type="term" value="P:regulation of pH"/>
    <property type="evidence" value="ECO:0007669"/>
    <property type="project" value="UniProtKB-UniRule"/>
</dbReference>
<keyword evidence="4 11" id="KW-1003">Cell membrane</keyword>
<feature type="transmembrane region" description="Helical" evidence="11">
    <location>
        <begin position="93"/>
        <end position="114"/>
    </location>
</feature>
<comment type="similarity">
    <text evidence="11">Belongs to the NhaA Na(+)/H(+) (TC 2.A.33) antiporter family.</text>
</comment>
<evidence type="ECO:0000256" key="4">
    <source>
        <dbReference type="ARBA" id="ARBA00022475"/>
    </source>
</evidence>
<dbReference type="GO" id="GO:0005886">
    <property type="term" value="C:plasma membrane"/>
    <property type="evidence" value="ECO:0007669"/>
    <property type="project" value="UniProtKB-SubCell"/>
</dbReference>
<dbReference type="PANTHER" id="PTHR30341">
    <property type="entry name" value="SODIUM ION/PROTON ANTIPORTER NHAA-RELATED"/>
    <property type="match status" value="1"/>
</dbReference>
<evidence type="ECO:0000256" key="7">
    <source>
        <dbReference type="ARBA" id="ARBA00023053"/>
    </source>
</evidence>
<feature type="transmembrane region" description="Helical" evidence="11">
    <location>
        <begin position="178"/>
        <end position="194"/>
    </location>
</feature>
<keyword evidence="5 11" id="KW-0812">Transmembrane</keyword>
<gene>
    <name evidence="11 12" type="primary">nhaA</name>
    <name evidence="12" type="ORF">DIU77_12855</name>
</gene>
<dbReference type="GO" id="GO:0015385">
    <property type="term" value="F:sodium:proton antiporter activity"/>
    <property type="evidence" value="ECO:0007669"/>
    <property type="project" value="UniProtKB-UniRule"/>
</dbReference>
<keyword evidence="7 11" id="KW-0915">Sodium</keyword>
<keyword evidence="9 11" id="KW-0472">Membrane</keyword>
<comment type="subcellular location">
    <subcellularLocation>
        <location evidence="1">Cell inner membrane</location>
        <topology evidence="1">Multi-pass membrane protein</topology>
    </subcellularLocation>
    <subcellularLocation>
        <location evidence="11">Cell membrane</location>
        <topology evidence="11">Multi-pass membrane protein</topology>
    </subcellularLocation>
</comment>
<accession>A0A2W4JAQ8</accession>
<feature type="transmembrane region" description="Helical" evidence="11">
    <location>
        <begin position="120"/>
        <end position="140"/>
    </location>
</feature>
<dbReference type="InterPro" id="IPR023171">
    <property type="entry name" value="Na/H_antiporter_dom_sf"/>
</dbReference>
<comment type="caution">
    <text evidence="12">The sequence shown here is derived from an EMBL/GenBank/DDBJ whole genome shotgun (WGS) entry which is preliminary data.</text>
</comment>
<dbReference type="STRING" id="1111738.GCA_000427905_01229"/>
<evidence type="ECO:0000256" key="3">
    <source>
        <dbReference type="ARBA" id="ARBA00022449"/>
    </source>
</evidence>
<dbReference type="Pfam" id="PF06965">
    <property type="entry name" value="Na_H_antiport_1"/>
    <property type="match status" value="1"/>
</dbReference>
<feature type="transmembrane region" description="Helical" evidence="11">
    <location>
        <begin position="358"/>
        <end position="379"/>
    </location>
</feature>
<evidence type="ECO:0000256" key="5">
    <source>
        <dbReference type="ARBA" id="ARBA00022692"/>
    </source>
</evidence>
<evidence type="ECO:0000256" key="10">
    <source>
        <dbReference type="ARBA" id="ARBA00023201"/>
    </source>
</evidence>
<comment type="catalytic activity">
    <reaction evidence="11">
        <text>Na(+)(in) + 2 H(+)(out) = Na(+)(out) + 2 H(+)(in)</text>
        <dbReference type="Rhea" id="RHEA:29251"/>
        <dbReference type="ChEBI" id="CHEBI:15378"/>
        <dbReference type="ChEBI" id="CHEBI:29101"/>
    </reaction>
</comment>
<keyword evidence="2 11" id="KW-0813">Transport</keyword>
<dbReference type="NCBIfam" id="TIGR00773">
    <property type="entry name" value="NhaA"/>
    <property type="match status" value="1"/>
</dbReference>
<protein>
    <recommendedName>
        <fullName evidence="11">Na(+)/H(+) antiporter NhaA</fullName>
    </recommendedName>
    <alternativeName>
        <fullName evidence="11">Sodium/proton antiporter NhaA</fullName>
    </alternativeName>
</protein>
<evidence type="ECO:0000256" key="1">
    <source>
        <dbReference type="ARBA" id="ARBA00004429"/>
    </source>
</evidence>
<dbReference type="HAMAP" id="MF_01844">
    <property type="entry name" value="NhaA"/>
    <property type="match status" value="1"/>
</dbReference>
<evidence type="ECO:0000256" key="11">
    <source>
        <dbReference type="HAMAP-Rule" id="MF_01844"/>
    </source>
</evidence>